<keyword evidence="9" id="KW-1185">Reference proteome</keyword>
<evidence type="ECO:0000256" key="3">
    <source>
        <dbReference type="ARBA" id="ARBA00022692"/>
    </source>
</evidence>
<evidence type="ECO:0000313" key="8">
    <source>
        <dbReference type="EMBL" id="KAJ8608076.1"/>
    </source>
</evidence>
<keyword evidence="3 7" id="KW-0812">Transmembrane</keyword>
<dbReference type="Pfam" id="PF08449">
    <property type="entry name" value="UAA"/>
    <property type="match status" value="1"/>
</dbReference>
<dbReference type="PANTHER" id="PTHR10778:SF13">
    <property type="entry name" value="ADENOSINE 3'-PHOSPHO 5'-PHOSPHOSULFATE TRANSPORTER 1"/>
    <property type="match status" value="1"/>
</dbReference>
<evidence type="ECO:0000256" key="6">
    <source>
        <dbReference type="SAM" id="MobiDB-lite"/>
    </source>
</evidence>
<gene>
    <name evidence="8" type="ORF">CTAYLR_009624</name>
</gene>
<feature type="compositionally biased region" description="Polar residues" evidence="6">
    <location>
        <begin position="387"/>
        <end position="396"/>
    </location>
</feature>
<comment type="caution">
    <text evidence="8">The sequence shown here is derived from an EMBL/GenBank/DDBJ whole genome shotgun (WGS) entry which is preliminary data.</text>
</comment>
<dbReference type="PANTHER" id="PTHR10778">
    <property type="entry name" value="SOLUTE CARRIER FAMILY 35 MEMBER B"/>
    <property type="match status" value="1"/>
</dbReference>
<keyword evidence="5 7" id="KW-0472">Membrane</keyword>
<name>A0AAD7UKG3_9STRA</name>
<feature type="region of interest" description="Disordered" evidence="6">
    <location>
        <begin position="373"/>
        <end position="396"/>
    </location>
</feature>
<feature type="region of interest" description="Disordered" evidence="6">
    <location>
        <begin position="1"/>
        <end position="54"/>
    </location>
</feature>
<dbReference type="AlphaFoldDB" id="A0AAD7UKG3"/>
<evidence type="ECO:0000313" key="9">
    <source>
        <dbReference type="Proteomes" id="UP001230188"/>
    </source>
</evidence>
<feature type="transmembrane region" description="Helical" evidence="7">
    <location>
        <begin position="260"/>
        <end position="282"/>
    </location>
</feature>
<feature type="transmembrane region" description="Helical" evidence="7">
    <location>
        <begin position="349"/>
        <end position="365"/>
    </location>
</feature>
<proteinExistence type="predicted"/>
<dbReference type="InterPro" id="IPR013657">
    <property type="entry name" value="SCL35B1-4/HUT1"/>
</dbReference>
<sequence>MSRHRKEADDELRETGDSDNVATDLSEGATEGETDPSMKAPLLSEEDKKQASLRQEVPPQVGMKQLLFCFCGLQASYLTWGYVQELVMTKEYSTGKFPSATFCVLSNRVLAVIVALIATMVQHKGSLSLPAPYYAFAPCALSNSLSSFGQYQALRYVSFPLQTISKSTKVIPVMLMGKVLNRKTYPAVDYVEALAISVGVSVFSLANTGGGGGEGSYELGGALLGVSMLALYVVSDSFTSQWQSKVYQAHPSVDQFQMMWAVNSWAIMMTLFALITSGELILTLKFLHQNPYAALDNLTIAITSATGQLFIFYTIKTFGPVVFTIIMTTRQVFSIGISCVVFGHAMKPAALVGAFAVFAAIFHRIKRQAKTQRERRSVQVKQAADPISSSGISSKA</sequence>
<evidence type="ECO:0000256" key="2">
    <source>
        <dbReference type="ARBA" id="ARBA00022448"/>
    </source>
</evidence>
<dbReference type="GO" id="GO:0000139">
    <property type="term" value="C:Golgi membrane"/>
    <property type="evidence" value="ECO:0007669"/>
    <property type="project" value="TreeGrafter"/>
</dbReference>
<evidence type="ECO:0000256" key="4">
    <source>
        <dbReference type="ARBA" id="ARBA00022989"/>
    </source>
</evidence>
<dbReference type="Proteomes" id="UP001230188">
    <property type="component" value="Unassembled WGS sequence"/>
</dbReference>
<keyword evidence="4 7" id="KW-1133">Transmembrane helix</keyword>
<evidence type="ECO:0000256" key="5">
    <source>
        <dbReference type="ARBA" id="ARBA00023136"/>
    </source>
</evidence>
<dbReference type="GO" id="GO:0005789">
    <property type="term" value="C:endoplasmic reticulum membrane"/>
    <property type="evidence" value="ECO:0007669"/>
    <property type="project" value="TreeGrafter"/>
</dbReference>
<dbReference type="GO" id="GO:0046964">
    <property type="term" value="F:3'-phosphoadenosine 5'-phosphosulfate transmembrane transporter activity"/>
    <property type="evidence" value="ECO:0007669"/>
    <property type="project" value="TreeGrafter"/>
</dbReference>
<organism evidence="8 9">
    <name type="scientific">Chrysophaeum taylorii</name>
    <dbReference type="NCBI Taxonomy" id="2483200"/>
    <lineage>
        <taxon>Eukaryota</taxon>
        <taxon>Sar</taxon>
        <taxon>Stramenopiles</taxon>
        <taxon>Ochrophyta</taxon>
        <taxon>Pelagophyceae</taxon>
        <taxon>Pelagomonadales</taxon>
        <taxon>Pelagomonadaceae</taxon>
        <taxon>Chrysophaeum</taxon>
    </lineage>
</organism>
<evidence type="ECO:0000256" key="7">
    <source>
        <dbReference type="SAM" id="Phobius"/>
    </source>
</evidence>
<accession>A0AAD7UKG3</accession>
<keyword evidence="2" id="KW-0813">Transport</keyword>
<dbReference type="EMBL" id="JAQMWT010000185">
    <property type="protein sequence ID" value="KAJ8608076.1"/>
    <property type="molecule type" value="Genomic_DNA"/>
</dbReference>
<comment type="subcellular location">
    <subcellularLocation>
        <location evidence="1">Membrane</location>
        <topology evidence="1">Multi-pass membrane protein</topology>
    </subcellularLocation>
</comment>
<reference evidence="8" key="1">
    <citation type="submission" date="2023-01" db="EMBL/GenBank/DDBJ databases">
        <title>Metagenome sequencing of chrysophaentin producing Chrysophaeum taylorii.</title>
        <authorList>
            <person name="Davison J."/>
            <person name="Bewley C."/>
        </authorList>
    </citation>
    <scope>NUCLEOTIDE SEQUENCE</scope>
    <source>
        <strain evidence="8">NIES-1699</strain>
    </source>
</reference>
<evidence type="ECO:0000256" key="1">
    <source>
        <dbReference type="ARBA" id="ARBA00004141"/>
    </source>
</evidence>
<protein>
    <submittedName>
        <fullName evidence="8">Uncharacterized protein</fullName>
    </submittedName>
</protein>